<dbReference type="Proteomes" id="UP000805841">
    <property type="component" value="Unassembled WGS sequence"/>
</dbReference>
<gene>
    <name evidence="2" type="ORF">HAQ05_01900</name>
</gene>
<feature type="signal peptide" evidence="1">
    <location>
        <begin position="1"/>
        <end position="23"/>
    </location>
</feature>
<sequence>MRLHIARASFVLLALAVTGVAMAAWHQPEPEILSTAHGEGACPLPRAKDQAAVKPDQDLLLLVFGLAQGSRGQH</sequence>
<dbReference type="EMBL" id="JAAOCA010000002">
    <property type="protein sequence ID" value="MBD1597470.1"/>
    <property type="molecule type" value="Genomic_DNA"/>
</dbReference>
<accession>A0ABR7YWB0</accession>
<reference evidence="2 3" key="1">
    <citation type="journal article" date="2020" name="Insects">
        <title>Bacteria Belonging to Pseudomonas typographi sp. nov. from the Bark Beetle Ips typographus Have Genomic Potential to Aid in the Host Ecology.</title>
        <authorList>
            <person name="Peral-Aranega E."/>
            <person name="Saati-Santamaria Z."/>
            <person name="Kolarik M."/>
            <person name="Rivas R."/>
            <person name="Garcia-Fraile P."/>
        </authorList>
    </citation>
    <scope>NUCLEOTIDE SEQUENCE [LARGE SCALE GENOMIC DNA]</scope>
    <source>
        <strain evidence="2 3">CA3A</strain>
    </source>
</reference>
<keyword evidence="1" id="KW-0732">Signal</keyword>
<evidence type="ECO:0000313" key="2">
    <source>
        <dbReference type="EMBL" id="MBD1597470.1"/>
    </source>
</evidence>
<name>A0ABR7YWB0_9PSED</name>
<evidence type="ECO:0008006" key="4">
    <source>
        <dbReference type="Google" id="ProtNLM"/>
    </source>
</evidence>
<organism evidence="2 3">
    <name type="scientific">Pseudomonas typographi</name>
    <dbReference type="NCBI Taxonomy" id="2715964"/>
    <lineage>
        <taxon>Bacteria</taxon>
        <taxon>Pseudomonadati</taxon>
        <taxon>Pseudomonadota</taxon>
        <taxon>Gammaproteobacteria</taxon>
        <taxon>Pseudomonadales</taxon>
        <taxon>Pseudomonadaceae</taxon>
        <taxon>Pseudomonas</taxon>
    </lineage>
</organism>
<comment type="caution">
    <text evidence="2">The sequence shown here is derived from an EMBL/GenBank/DDBJ whole genome shotgun (WGS) entry which is preliminary data.</text>
</comment>
<protein>
    <recommendedName>
        <fullName evidence="4">Secreted protein</fullName>
    </recommendedName>
</protein>
<keyword evidence="3" id="KW-1185">Reference proteome</keyword>
<evidence type="ECO:0000313" key="3">
    <source>
        <dbReference type="Proteomes" id="UP000805841"/>
    </source>
</evidence>
<dbReference type="RefSeq" id="WP_190416896.1">
    <property type="nucleotide sequence ID" value="NZ_JAAOCA010000002.1"/>
</dbReference>
<proteinExistence type="predicted"/>
<feature type="chain" id="PRO_5047170200" description="Secreted protein" evidence="1">
    <location>
        <begin position="24"/>
        <end position="74"/>
    </location>
</feature>
<evidence type="ECO:0000256" key="1">
    <source>
        <dbReference type="SAM" id="SignalP"/>
    </source>
</evidence>